<dbReference type="PROSITE" id="PS51766">
    <property type="entry name" value="DOCKERIN"/>
    <property type="match status" value="1"/>
</dbReference>
<dbReference type="HOGENOM" id="CLU_482231_0_0_9"/>
<dbReference type="Gene3D" id="3.80.10.10">
    <property type="entry name" value="Ribonuclease Inhibitor"/>
    <property type="match status" value="1"/>
</dbReference>
<reference evidence="3" key="2">
    <citation type="submission" date="2010-03" db="EMBL/GenBank/DDBJ databases">
        <authorList>
            <person name="Pajon A."/>
        </authorList>
    </citation>
    <scope>NUCLEOTIDE SEQUENCE</scope>
    <source>
        <strain evidence="3">Type strain: 18P13</strain>
    </source>
</reference>
<evidence type="ECO:0000259" key="2">
    <source>
        <dbReference type="PROSITE" id="PS51766"/>
    </source>
</evidence>
<dbReference type="Pfam" id="PF00404">
    <property type="entry name" value="Dockerin_1"/>
    <property type="match status" value="1"/>
</dbReference>
<dbReference type="Proteomes" id="UP000007054">
    <property type="component" value="Chromosome"/>
</dbReference>
<evidence type="ECO:0000313" key="3">
    <source>
        <dbReference type="EMBL" id="CBL17224.1"/>
    </source>
</evidence>
<keyword evidence="4" id="KW-1185">Reference proteome</keyword>
<feature type="chain" id="PRO_5038565118" evidence="1">
    <location>
        <begin position="19"/>
        <end position="565"/>
    </location>
</feature>
<dbReference type="InterPro" id="IPR032675">
    <property type="entry name" value="LRR_dom_sf"/>
</dbReference>
<dbReference type="GO" id="GO:0000272">
    <property type="term" value="P:polysaccharide catabolic process"/>
    <property type="evidence" value="ECO:0007669"/>
    <property type="project" value="InterPro"/>
</dbReference>
<gene>
    <name evidence="3" type="ordered locus">RUM_10700</name>
</gene>
<dbReference type="PROSITE" id="PS00018">
    <property type="entry name" value="EF_HAND_1"/>
    <property type="match status" value="1"/>
</dbReference>
<dbReference type="KEGG" id="rch:RUM_10700"/>
<feature type="signal peptide" evidence="1">
    <location>
        <begin position="1"/>
        <end position="18"/>
    </location>
</feature>
<reference evidence="3" key="1">
    <citation type="submission" date="2010-03" db="EMBL/GenBank/DDBJ databases">
        <title>The genome sequence of Ruminococcus sp. 18P13.</title>
        <authorList>
            <consortium name="metaHIT consortium -- http://www.metahit.eu/"/>
            <person name="Pajon A."/>
            <person name="Turner K."/>
            <person name="Parkhill J."/>
            <person name="Bernalier A."/>
        </authorList>
    </citation>
    <scope>NUCLEOTIDE SEQUENCE [LARGE SCALE GENOMIC DNA]</scope>
    <source>
        <strain evidence="3">Type strain: 18P13</strain>
    </source>
</reference>
<dbReference type="InterPro" id="IPR036439">
    <property type="entry name" value="Dockerin_dom_sf"/>
</dbReference>
<feature type="domain" description="Dockerin" evidence="2">
    <location>
        <begin position="498"/>
        <end position="565"/>
    </location>
</feature>
<dbReference type="PANTHER" id="PTHR45661:SF3">
    <property type="entry name" value="IG-LIKE DOMAIN-CONTAINING PROTEIN"/>
    <property type="match status" value="1"/>
</dbReference>
<dbReference type="InterPro" id="IPR002105">
    <property type="entry name" value="Dockerin_1_rpt"/>
</dbReference>
<dbReference type="PANTHER" id="PTHR45661">
    <property type="entry name" value="SURFACE ANTIGEN"/>
    <property type="match status" value="1"/>
</dbReference>
<accession>D4LC79</accession>
<evidence type="ECO:0000313" key="4">
    <source>
        <dbReference type="Proteomes" id="UP000007054"/>
    </source>
</evidence>
<dbReference type="Pfam" id="PF13306">
    <property type="entry name" value="LRR_5"/>
    <property type="match status" value="2"/>
</dbReference>
<dbReference type="GO" id="GO:0004553">
    <property type="term" value="F:hydrolase activity, hydrolyzing O-glycosyl compounds"/>
    <property type="evidence" value="ECO:0007669"/>
    <property type="project" value="InterPro"/>
</dbReference>
<dbReference type="STRING" id="213810.RUM_10700"/>
<dbReference type="CDD" id="cd14256">
    <property type="entry name" value="Dockerin_I"/>
    <property type="match status" value="1"/>
</dbReference>
<dbReference type="SUPFAM" id="SSF63446">
    <property type="entry name" value="Type I dockerin domain"/>
    <property type="match status" value="1"/>
</dbReference>
<evidence type="ECO:0000256" key="1">
    <source>
        <dbReference type="SAM" id="SignalP"/>
    </source>
</evidence>
<protein>
    <submittedName>
        <fullName evidence="3">Dockerin type I repeat</fullName>
    </submittedName>
</protein>
<dbReference type="Gene3D" id="1.10.1330.10">
    <property type="entry name" value="Dockerin domain"/>
    <property type="match status" value="1"/>
</dbReference>
<organism evidence="3 4">
    <name type="scientific">Ruminococcus champanellensis (strain DSM 18848 / JCM 17042 / KCTC 15320 / 18P13)</name>
    <dbReference type="NCBI Taxonomy" id="213810"/>
    <lineage>
        <taxon>Bacteria</taxon>
        <taxon>Bacillati</taxon>
        <taxon>Bacillota</taxon>
        <taxon>Clostridia</taxon>
        <taxon>Eubacteriales</taxon>
        <taxon>Oscillospiraceae</taxon>
        <taxon>Ruminococcus</taxon>
    </lineage>
</organism>
<sequence>MKKRILAALSAVVLTMYAAPLLVHGTSIPNTATARPIDQMPIDESLWEKFLRYDLCITDYAAMSESEQALCRFIFETEQSAKDTVRCERARRMLSQDPAIGPRLTLEQLEDCYGIWDRFSEYKVGQSWFLHCVPDIKHLDYQENYNEYWLDDAGTKRILAAGENTGSDRAVTFEAVLTDLDDAKQYDAADAEIKGNKDGTFTLTYEIQRKTPRPSYHYTLVDGVETLVSSGFMESDGDLYMLCPDRTAAFVKSKYSMRTPNTAADPIRDVVTIPEQINGYPVTTVEQSAFMFAPVTKIQLPDTIRFIDAKAFYRCPYLREVNFPSALQYIGAMAFEACGLETLALQCRDLQISQYAFRDCAKLGDLRLLAASIGSDAFCGCTALKKVRLENGIVRIDSGAFRNCGKVGHLSMPESLKIIGVGAFPMLSSITIPESVAVIGALPKAFGVRTTALITIPATNPLTDPEDPVFDQNCTIYGNRDTEAQRYAEEHTYPFTELTTLPGDVNSDGALTVADILRMQRYLVSRDLTLINRQMADWNQDGVINAADLALLKRTLMRLSVGVLS</sequence>
<dbReference type="InterPro" id="IPR026906">
    <property type="entry name" value="LRR_5"/>
</dbReference>
<keyword evidence="1" id="KW-0732">Signal</keyword>
<proteinExistence type="predicted"/>
<dbReference type="InterPro" id="IPR016134">
    <property type="entry name" value="Dockerin_dom"/>
</dbReference>
<dbReference type="PATRIC" id="fig|213810.4.peg.969"/>
<name>D4LC79_RUMC1</name>
<dbReference type="InterPro" id="IPR053139">
    <property type="entry name" value="Surface_bspA-like"/>
</dbReference>
<dbReference type="EMBL" id="FP929052">
    <property type="protein sequence ID" value="CBL17224.1"/>
    <property type="molecule type" value="Genomic_DNA"/>
</dbReference>
<dbReference type="SUPFAM" id="SSF52058">
    <property type="entry name" value="L domain-like"/>
    <property type="match status" value="1"/>
</dbReference>
<dbReference type="AlphaFoldDB" id="D4LC79"/>
<dbReference type="InterPro" id="IPR018247">
    <property type="entry name" value="EF_Hand_1_Ca_BS"/>
</dbReference>